<organism evidence="13 14">
    <name type="scientific">Neolewinella aquimaris</name>
    <dbReference type="NCBI Taxonomy" id="1835722"/>
    <lineage>
        <taxon>Bacteria</taxon>
        <taxon>Pseudomonadati</taxon>
        <taxon>Bacteroidota</taxon>
        <taxon>Saprospiria</taxon>
        <taxon>Saprospirales</taxon>
        <taxon>Lewinellaceae</taxon>
        <taxon>Neolewinella</taxon>
    </lineage>
</organism>
<dbReference type="RefSeq" id="WP_183493783.1">
    <property type="nucleotide sequence ID" value="NZ_JACIFF010000001.1"/>
</dbReference>
<dbReference type="PROSITE" id="PS51201">
    <property type="entry name" value="RCK_N"/>
    <property type="match status" value="1"/>
</dbReference>
<dbReference type="SUPFAM" id="SSF51735">
    <property type="entry name" value="NAD(P)-binding Rossmann-fold domains"/>
    <property type="match status" value="1"/>
</dbReference>
<evidence type="ECO:0000256" key="4">
    <source>
        <dbReference type="ARBA" id="ARBA00022449"/>
    </source>
</evidence>
<dbReference type="GO" id="GO:1902600">
    <property type="term" value="P:proton transmembrane transport"/>
    <property type="evidence" value="ECO:0007669"/>
    <property type="project" value="InterPro"/>
</dbReference>
<dbReference type="InterPro" id="IPR004771">
    <property type="entry name" value="K/H_exchanger"/>
</dbReference>
<evidence type="ECO:0000256" key="6">
    <source>
        <dbReference type="ARBA" id="ARBA00022692"/>
    </source>
</evidence>
<keyword evidence="4" id="KW-0050">Antiport</keyword>
<keyword evidence="6 11" id="KW-0812">Transmembrane</keyword>
<sequence>MTPDFLFQAMIYLAAAVIVVPLAKRLGLGSVLGYLLAGILIGPYLLGFIGEEGEELMHFAEFGVVMMLFLVGLELEPALLWRMRIPILGMGGMQVALSAVVLGGLAYLMGLSWQESTAVGLTFALSSTAIVLQTLGERGQLNSSGGRSSFAVLLFQDIAVIPILAVMPLLALGEIGADGEGHGGASGLLEGLPAGLRAGATLLAIAILVVAGRYLVPPLLRVVARARQRELLTGVALLLIVAVAVLMSAVGLSPALGSFLGGVVLANSYYKHELESDLEPFKGLLLGLFFMAVGASIDFGLIAARPGTVIGLVLLLVVVKALVLFVTGRVFGLAQDQNALFSFGLAQTGEFAFVLLSLIQQEGILPQSVVALLLVVVAVSMALTPLIMLVNARYIQPRFGVKESVDDAPPPEIEEPRRIIVAGFGGFGAVVGRFLGANGVRATILDNDSDRVDLLRRMGFEVYYGDATRFDLLETAGAAGAEAIVIGLPSPEQNLRLVETVKKHFPHLHQIVRAFDYPDTYDLMDAGVLHIFRDTLYSGVAAGKQTLKLLGVHAYRLERNGHRFFRHDLAALQTLAGMRFDEDLYVDAVRGSVADLEAQLRSDYDQGAYGEYGGWDIDGMAEEE</sequence>
<dbReference type="GO" id="GO:0008324">
    <property type="term" value="F:monoatomic cation transmembrane transporter activity"/>
    <property type="evidence" value="ECO:0007669"/>
    <property type="project" value="InterPro"/>
</dbReference>
<dbReference type="GO" id="GO:0005886">
    <property type="term" value="C:plasma membrane"/>
    <property type="evidence" value="ECO:0007669"/>
    <property type="project" value="TreeGrafter"/>
</dbReference>
<dbReference type="Gene3D" id="3.40.50.720">
    <property type="entry name" value="NAD(P)-binding Rossmann-like Domain"/>
    <property type="match status" value="1"/>
</dbReference>
<dbReference type="GO" id="GO:0015297">
    <property type="term" value="F:antiporter activity"/>
    <property type="evidence" value="ECO:0007669"/>
    <property type="project" value="UniProtKB-KW"/>
</dbReference>
<keyword evidence="5" id="KW-0633">Potassium transport</keyword>
<dbReference type="GO" id="GO:0006813">
    <property type="term" value="P:potassium ion transport"/>
    <property type="evidence" value="ECO:0007669"/>
    <property type="project" value="UniProtKB-KW"/>
</dbReference>
<dbReference type="Pfam" id="PF00999">
    <property type="entry name" value="Na_H_Exchanger"/>
    <property type="match status" value="1"/>
</dbReference>
<evidence type="ECO:0000256" key="1">
    <source>
        <dbReference type="ARBA" id="ARBA00004127"/>
    </source>
</evidence>
<feature type="transmembrane region" description="Helical" evidence="11">
    <location>
        <begin position="284"/>
        <end position="303"/>
    </location>
</feature>
<dbReference type="NCBIfam" id="TIGR00932">
    <property type="entry name" value="2a37"/>
    <property type="match status" value="1"/>
</dbReference>
<evidence type="ECO:0000313" key="13">
    <source>
        <dbReference type="EMBL" id="MBB4077521.1"/>
    </source>
</evidence>
<evidence type="ECO:0000256" key="11">
    <source>
        <dbReference type="SAM" id="Phobius"/>
    </source>
</evidence>
<evidence type="ECO:0000256" key="10">
    <source>
        <dbReference type="ARBA" id="ARBA00023136"/>
    </source>
</evidence>
<comment type="similarity">
    <text evidence="2">Belongs to the monovalent cation:proton antiporter 2 (CPA2) transporter (TC 2.A.37) family.</text>
</comment>
<comment type="subcellular location">
    <subcellularLocation>
        <location evidence="1">Endomembrane system</location>
        <topology evidence="1">Multi-pass membrane protein</topology>
    </subcellularLocation>
</comment>
<dbReference type="Pfam" id="PF02254">
    <property type="entry name" value="TrkA_N"/>
    <property type="match status" value="1"/>
</dbReference>
<protein>
    <submittedName>
        <fullName evidence="13">CPA2 family monovalent cation:H+ antiporter-2/glutathione-regulated potassium-efflux system protein KefB</fullName>
    </submittedName>
</protein>
<feature type="transmembrane region" description="Helical" evidence="11">
    <location>
        <begin position="339"/>
        <end position="359"/>
    </location>
</feature>
<accession>A0A840DWY7</accession>
<keyword evidence="9" id="KW-0406">Ion transport</keyword>
<evidence type="ECO:0000313" key="14">
    <source>
        <dbReference type="Proteomes" id="UP000576209"/>
    </source>
</evidence>
<dbReference type="EMBL" id="JACIFF010000001">
    <property type="protein sequence ID" value="MBB4077521.1"/>
    <property type="molecule type" value="Genomic_DNA"/>
</dbReference>
<name>A0A840DWY7_9BACT</name>
<dbReference type="InterPro" id="IPR003148">
    <property type="entry name" value="RCK_N"/>
</dbReference>
<keyword evidence="3" id="KW-0813">Transport</keyword>
<comment type="caution">
    <text evidence="13">The sequence shown here is derived from an EMBL/GenBank/DDBJ whole genome shotgun (WGS) entry which is preliminary data.</text>
</comment>
<dbReference type="InterPro" id="IPR036291">
    <property type="entry name" value="NAD(P)-bd_dom_sf"/>
</dbReference>
<evidence type="ECO:0000256" key="8">
    <source>
        <dbReference type="ARBA" id="ARBA00022989"/>
    </source>
</evidence>
<keyword evidence="10 11" id="KW-0472">Membrane</keyword>
<evidence type="ECO:0000256" key="3">
    <source>
        <dbReference type="ARBA" id="ARBA00022448"/>
    </source>
</evidence>
<gene>
    <name evidence="13" type="ORF">GGR28_000122</name>
</gene>
<dbReference type="Proteomes" id="UP000576209">
    <property type="component" value="Unassembled WGS sequence"/>
</dbReference>
<dbReference type="Gene3D" id="1.20.1530.20">
    <property type="match status" value="1"/>
</dbReference>
<evidence type="ECO:0000259" key="12">
    <source>
        <dbReference type="PROSITE" id="PS51201"/>
    </source>
</evidence>
<feature type="transmembrane region" description="Helical" evidence="11">
    <location>
        <begin position="6"/>
        <end position="24"/>
    </location>
</feature>
<dbReference type="InterPro" id="IPR038770">
    <property type="entry name" value="Na+/solute_symporter_sf"/>
</dbReference>
<keyword evidence="14" id="KW-1185">Reference proteome</keyword>
<feature type="domain" description="RCK N-terminal" evidence="12">
    <location>
        <begin position="416"/>
        <end position="532"/>
    </location>
</feature>
<keyword evidence="7" id="KW-0630">Potassium</keyword>
<proteinExistence type="inferred from homology"/>
<feature type="transmembrane region" description="Helical" evidence="11">
    <location>
        <begin position="87"/>
        <end position="110"/>
    </location>
</feature>
<dbReference type="PANTHER" id="PTHR46157:SF4">
    <property type="entry name" value="K(+) EFFLUX ANTIPORTER 3, CHLOROPLASTIC"/>
    <property type="match status" value="1"/>
</dbReference>
<feature type="transmembrane region" description="Helical" evidence="11">
    <location>
        <begin position="371"/>
        <end position="392"/>
    </location>
</feature>
<dbReference type="GO" id="GO:0012505">
    <property type="term" value="C:endomembrane system"/>
    <property type="evidence" value="ECO:0007669"/>
    <property type="project" value="UniProtKB-SubCell"/>
</dbReference>
<dbReference type="AlphaFoldDB" id="A0A840DWY7"/>
<dbReference type="InterPro" id="IPR006153">
    <property type="entry name" value="Cation/H_exchanger_TM"/>
</dbReference>
<feature type="transmembrane region" description="Helical" evidence="11">
    <location>
        <begin position="116"/>
        <end position="136"/>
    </location>
</feature>
<feature type="transmembrane region" description="Helical" evidence="11">
    <location>
        <begin position="31"/>
        <end position="50"/>
    </location>
</feature>
<feature type="transmembrane region" description="Helical" evidence="11">
    <location>
        <begin position="148"/>
        <end position="171"/>
    </location>
</feature>
<evidence type="ECO:0000256" key="9">
    <source>
        <dbReference type="ARBA" id="ARBA00023065"/>
    </source>
</evidence>
<evidence type="ECO:0000256" key="5">
    <source>
        <dbReference type="ARBA" id="ARBA00022538"/>
    </source>
</evidence>
<reference evidence="13 14" key="1">
    <citation type="submission" date="2020-08" db="EMBL/GenBank/DDBJ databases">
        <title>Genomic Encyclopedia of Type Strains, Phase IV (KMG-IV): sequencing the most valuable type-strain genomes for metagenomic binning, comparative biology and taxonomic classification.</title>
        <authorList>
            <person name="Goeker M."/>
        </authorList>
    </citation>
    <scope>NUCLEOTIDE SEQUENCE [LARGE SCALE GENOMIC DNA]</scope>
    <source>
        <strain evidence="13 14">DSM 105137</strain>
    </source>
</reference>
<keyword evidence="8 11" id="KW-1133">Transmembrane helix</keyword>
<feature type="transmembrane region" description="Helical" evidence="11">
    <location>
        <begin position="231"/>
        <end position="249"/>
    </location>
</feature>
<feature type="transmembrane region" description="Helical" evidence="11">
    <location>
        <begin position="309"/>
        <end position="327"/>
    </location>
</feature>
<dbReference type="PANTHER" id="PTHR46157">
    <property type="entry name" value="K(+) EFFLUX ANTIPORTER 3, CHLOROPLASTIC"/>
    <property type="match status" value="1"/>
</dbReference>
<evidence type="ECO:0000256" key="2">
    <source>
        <dbReference type="ARBA" id="ARBA00005551"/>
    </source>
</evidence>
<evidence type="ECO:0000256" key="7">
    <source>
        <dbReference type="ARBA" id="ARBA00022958"/>
    </source>
</evidence>
<feature type="transmembrane region" description="Helical" evidence="11">
    <location>
        <begin position="56"/>
        <end position="75"/>
    </location>
</feature>
<dbReference type="FunFam" id="3.40.50.720:FF:000036">
    <property type="entry name" value="Glutathione-regulated potassium-efflux system protein KefB"/>
    <property type="match status" value="1"/>
</dbReference>